<evidence type="ECO:0008006" key="3">
    <source>
        <dbReference type="Google" id="ProtNLM"/>
    </source>
</evidence>
<evidence type="ECO:0000313" key="1">
    <source>
        <dbReference type="EMBL" id="MBP2296342.1"/>
    </source>
</evidence>
<comment type="caution">
    <text evidence="1">The sequence shown here is derived from an EMBL/GenBank/DDBJ whole genome shotgun (WGS) entry which is preliminary data.</text>
</comment>
<keyword evidence="2" id="KW-1185">Reference proteome</keyword>
<organism evidence="1 2">
    <name type="scientific">Azospirillum rugosum</name>
    <dbReference type="NCBI Taxonomy" id="416170"/>
    <lineage>
        <taxon>Bacteria</taxon>
        <taxon>Pseudomonadati</taxon>
        <taxon>Pseudomonadota</taxon>
        <taxon>Alphaproteobacteria</taxon>
        <taxon>Rhodospirillales</taxon>
        <taxon>Azospirillaceae</taxon>
        <taxon>Azospirillum</taxon>
    </lineage>
</organism>
<accession>A0ABS4SUV0</accession>
<reference evidence="1 2" key="1">
    <citation type="submission" date="2021-03" db="EMBL/GenBank/DDBJ databases">
        <title>Genomic Encyclopedia of Type Strains, Phase III (KMG-III): the genomes of soil and plant-associated and newly described type strains.</title>
        <authorList>
            <person name="Whitman W."/>
        </authorList>
    </citation>
    <scope>NUCLEOTIDE SEQUENCE [LARGE SCALE GENOMIC DNA]</scope>
    <source>
        <strain evidence="1 2">IMMIB AFH-6</strain>
    </source>
</reference>
<dbReference type="Proteomes" id="UP000781958">
    <property type="component" value="Unassembled WGS sequence"/>
</dbReference>
<protein>
    <recommendedName>
        <fullName evidence="3">Flagellar FliJ protein</fullName>
    </recommendedName>
</protein>
<name>A0ABS4SUV0_9PROT</name>
<evidence type="ECO:0000313" key="2">
    <source>
        <dbReference type="Proteomes" id="UP000781958"/>
    </source>
</evidence>
<gene>
    <name evidence="1" type="ORF">J2851_006158</name>
</gene>
<dbReference type="EMBL" id="JAGINP010000030">
    <property type="protein sequence ID" value="MBP2296342.1"/>
    <property type="molecule type" value="Genomic_DNA"/>
</dbReference>
<dbReference type="RefSeq" id="WP_209771383.1">
    <property type="nucleotide sequence ID" value="NZ_JAGINP010000030.1"/>
</dbReference>
<sequence>MSETAPATAPVSAQVTAQVIDLRRYRLARLIRNASGQQSELARLMRASVAERTQLAEALQGAQRHLSHIADSYKVLLVRLKREKDFRDACQEAAELDDLDEMIRRRDALVRELERIRVDRRPPPRHQDDA</sequence>
<proteinExistence type="predicted"/>